<dbReference type="InterPro" id="IPR002156">
    <property type="entry name" value="RNaseH_domain"/>
</dbReference>
<organism evidence="2 3">
    <name type="scientific">Lithocarpus litseifolius</name>
    <dbReference type="NCBI Taxonomy" id="425828"/>
    <lineage>
        <taxon>Eukaryota</taxon>
        <taxon>Viridiplantae</taxon>
        <taxon>Streptophyta</taxon>
        <taxon>Embryophyta</taxon>
        <taxon>Tracheophyta</taxon>
        <taxon>Spermatophyta</taxon>
        <taxon>Magnoliopsida</taxon>
        <taxon>eudicotyledons</taxon>
        <taxon>Gunneridae</taxon>
        <taxon>Pentapetalae</taxon>
        <taxon>rosids</taxon>
        <taxon>fabids</taxon>
        <taxon>Fagales</taxon>
        <taxon>Fagaceae</taxon>
        <taxon>Lithocarpus</taxon>
    </lineage>
</organism>
<dbReference type="SUPFAM" id="SSF53098">
    <property type="entry name" value="Ribonuclease H-like"/>
    <property type="match status" value="1"/>
</dbReference>
<evidence type="ECO:0000259" key="1">
    <source>
        <dbReference type="Pfam" id="PF13456"/>
    </source>
</evidence>
<dbReference type="EMBL" id="JAZDWU010000005">
    <property type="protein sequence ID" value="KAL0002255.1"/>
    <property type="molecule type" value="Genomic_DNA"/>
</dbReference>
<dbReference type="InterPro" id="IPR052929">
    <property type="entry name" value="RNase_H-like_EbsB-rel"/>
</dbReference>
<dbReference type="GO" id="GO:0004523">
    <property type="term" value="F:RNA-DNA hybrid ribonuclease activity"/>
    <property type="evidence" value="ECO:0007669"/>
    <property type="project" value="InterPro"/>
</dbReference>
<evidence type="ECO:0000313" key="3">
    <source>
        <dbReference type="Proteomes" id="UP001459277"/>
    </source>
</evidence>
<proteinExistence type="predicted"/>
<dbReference type="InterPro" id="IPR044730">
    <property type="entry name" value="RNase_H-like_dom_plant"/>
</dbReference>
<dbReference type="CDD" id="cd06222">
    <property type="entry name" value="RNase_H_like"/>
    <property type="match status" value="1"/>
</dbReference>
<name>A0AAW2CYP5_9ROSI</name>
<feature type="domain" description="RNase H type-1" evidence="1">
    <location>
        <begin position="140"/>
        <end position="206"/>
    </location>
</feature>
<protein>
    <recommendedName>
        <fullName evidence="1">RNase H type-1 domain-containing protein</fullName>
    </recommendedName>
</protein>
<evidence type="ECO:0000313" key="2">
    <source>
        <dbReference type="EMBL" id="KAL0002255.1"/>
    </source>
</evidence>
<dbReference type="PANTHER" id="PTHR47074:SF48">
    <property type="entry name" value="POLYNUCLEOTIDYL TRANSFERASE, RIBONUCLEASE H-LIKE SUPERFAMILY PROTEIN"/>
    <property type="match status" value="1"/>
</dbReference>
<dbReference type="AlphaFoldDB" id="A0AAW2CYP5"/>
<dbReference type="PANTHER" id="PTHR47074">
    <property type="entry name" value="BNAC02G40300D PROTEIN"/>
    <property type="match status" value="1"/>
</dbReference>
<reference evidence="2 3" key="1">
    <citation type="submission" date="2024-01" db="EMBL/GenBank/DDBJ databases">
        <title>A telomere-to-telomere, gap-free genome of sweet tea (Lithocarpus litseifolius).</title>
        <authorList>
            <person name="Zhou J."/>
        </authorList>
    </citation>
    <scope>NUCLEOTIDE SEQUENCE [LARGE SCALE GENOMIC DNA]</scope>
    <source>
        <strain evidence="2">Zhou-2022a</strain>
        <tissue evidence="2">Leaf</tissue>
    </source>
</reference>
<sequence>MVEGKREIEKGGLTIRRVAESIRQGRKTMAIILGNACNQPPWWKKSQSSQSKENSVPRRGFENRDAHFAMEAEHYIDNFEALKEGHTQVRTILMPLLTMEFMTPSGSQDFTASQILEAPLPRPSARHQWRPPEPDFVKVNFDAALFNHTNSAGIGVIARDWRGATLGALSMPTLLSSSVADMEALACLRAVQFAAELDLHRVIFKVTFSHVNRSGNIVVDALAKKASSNVGCQIWMDALPLDIAALVDFDVH</sequence>
<keyword evidence="3" id="KW-1185">Reference proteome</keyword>
<comment type="caution">
    <text evidence="2">The sequence shown here is derived from an EMBL/GenBank/DDBJ whole genome shotgun (WGS) entry which is preliminary data.</text>
</comment>
<dbReference type="Pfam" id="PF13456">
    <property type="entry name" value="RVT_3"/>
    <property type="match status" value="1"/>
</dbReference>
<gene>
    <name evidence="2" type="ORF">SO802_016036</name>
</gene>
<dbReference type="InterPro" id="IPR036397">
    <property type="entry name" value="RNaseH_sf"/>
</dbReference>
<dbReference type="Proteomes" id="UP001459277">
    <property type="component" value="Unassembled WGS sequence"/>
</dbReference>
<dbReference type="Gene3D" id="3.30.420.10">
    <property type="entry name" value="Ribonuclease H-like superfamily/Ribonuclease H"/>
    <property type="match status" value="1"/>
</dbReference>
<accession>A0AAW2CYP5</accession>
<dbReference type="GO" id="GO:0003676">
    <property type="term" value="F:nucleic acid binding"/>
    <property type="evidence" value="ECO:0007669"/>
    <property type="project" value="InterPro"/>
</dbReference>
<dbReference type="InterPro" id="IPR012337">
    <property type="entry name" value="RNaseH-like_sf"/>
</dbReference>